<feature type="compositionally biased region" description="Basic and acidic residues" evidence="1">
    <location>
        <begin position="297"/>
        <end position="312"/>
    </location>
</feature>
<dbReference type="AlphaFoldDB" id="A0A5J4WKE9"/>
<proteinExistence type="predicted"/>
<gene>
    <name evidence="2" type="ORF">EZS28_009458</name>
</gene>
<evidence type="ECO:0000256" key="1">
    <source>
        <dbReference type="SAM" id="MobiDB-lite"/>
    </source>
</evidence>
<evidence type="ECO:0000313" key="3">
    <source>
        <dbReference type="Proteomes" id="UP000324800"/>
    </source>
</evidence>
<dbReference type="EMBL" id="SNRW01001789">
    <property type="protein sequence ID" value="KAA6395012.1"/>
    <property type="molecule type" value="Genomic_DNA"/>
</dbReference>
<dbReference type="Proteomes" id="UP000324800">
    <property type="component" value="Unassembled WGS sequence"/>
</dbReference>
<name>A0A5J4WKE9_9EUKA</name>
<sequence>MSTRIKTKERYFTIVELRSYKLRANAMDNKHRGHVLRSASCKDGKYDKSRADYEAELNILFENFDNGPYEDMNINIDERKRAWKTSNHKKMLIWRQMVKTILEQNLQQAIVHHLNQKKLEIGSDWIYQKKFDQIQNGQKREKVKQIYQKRTNISTRRFNAEEKEIVQSCQIVSKRHVERVIENLLDENRHMATFGPKGKGFKEPAYEYADMLLSATATQESTIVAMLAITSDEPEFEVLKQTYINATITASIARKMRDIQNSFGNGNAIAGCHVGPTEVVSIDTQKAIKQTNINFDKGKYSKKPRDSSDKRNKFPNNYIKKDYHH</sequence>
<reference evidence="2 3" key="1">
    <citation type="submission" date="2019-03" db="EMBL/GenBank/DDBJ databases">
        <title>Single cell metagenomics reveals metabolic interactions within the superorganism composed of flagellate Streblomastix strix and complex community of Bacteroidetes bacteria on its surface.</title>
        <authorList>
            <person name="Treitli S.C."/>
            <person name="Kolisko M."/>
            <person name="Husnik F."/>
            <person name="Keeling P."/>
            <person name="Hampl V."/>
        </authorList>
    </citation>
    <scope>NUCLEOTIDE SEQUENCE [LARGE SCALE GENOMIC DNA]</scope>
    <source>
        <strain evidence="2">ST1C</strain>
    </source>
</reference>
<comment type="caution">
    <text evidence="2">The sequence shown here is derived from an EMBL/GenBank/DDBJ whole genome shotgun (WGS) entry which is preliminary data.</text>
</comment>
<evidence type="ECO:0000313" key="2">
    <source>
        <dbReference type="EMBL" id="KAA6395012.1"/>
    </source>
</evidence>
<organism evidence="2 3">
    <name type="scientific">Streblomastix strix</name>
    <dbReference type="NCBI Taxonomy" id="222440"/>
    <lineage>
        <taxon>Eukaryota</taxon>
        <taxon>Metamonada</taxon>
        <taxon>Preaxostyla</taxon>
        <taxon>Oxymonadida</taxon>
        <taxon>Streblomastigidae</taxon>
        <taxon>Streblomastix</taxon>
    </lineage>
</organism>
<feature type="region of interest" description="Disordered" evidence="1">
    <location>
        <begin position="297"/>
        <end position="325"/>
    </location>
</feature>
<accession>A0A5J4WKE9</accession>
<protein>
    <submittedName>
        <fullName evidence="2">Uncharacterized protein</fullName>
    </submittedName>
</protein>